<sequence>MISKAQVKTWNGNGNGISWSDANNWSPVGVPQSSDIAVIQDDSVWATGGVEVRGLILNNYGILNYDTTPIYEFEINNSPTDGLVMQNDAKFYINSKVKISNSFYTGLKMEGNNQLIIGNDGILEIGQVGENGIESSVNASLENHGEINIGTYDDDGLIAFSVNNFGTINIGGGGLRAAQIGGVGSKNKGEMNFEGSVVMFPSSTFTNEVNASFTSTGLLVVLGTFNNKGMLHSNSLSYGSLSVGGNGNFNNFGQFLFKYSNTHNIVIGNQAELVNKENGVIENLDSTASPLQDVYAISMSGATSGLSNEGTINLNLNGIREGIKLSGGSKLSNTGILNIKGYYKYGLLTEALSTTDLIVENSKSAELIIGAGATSTSTALVINDKNNLQNDECSSVIIEDSTSMQGGSSTNIVNLGYMEMKAFNKANSPEFYNAGAIFFTLPQDLSSAFLNQFDNEGLIYSKNPVQLESGVQVFPLFAGFHPDAAPYLSNALVKENGVFVSPGDYTPEDNVLKTNASAFRKDTVYITYTFGECASRILKLPFYKNPVWDCSSAPAETVTFMGHVNESWHNPDNWSNNEIPRNCDKVIIPNGQRCEIDPASTVQAKSILVESGAYFLAPTGVVATFEPN</sequence>
<proteinExistence type="predicted"/>
<name>A0A2Z4GHE6_9BACT</name>
<evidence type="ECO:0000313" key="1">
    <source>
        <dbReference type="EMBL" id="AWW00456.1"/>
    </source>
</evidence>
<keyword evidence="2" id="KW-1185">Reference proteome</keyword>
<dbReference type="Proteomes" id="UP000249873">
    <property type="component" value="Chromosome"/>
</dbReference>
<dbReference type="EMBL" id="CP029480">
    <property type="protein sequence ID" value="AWW00456.1"/>
    <property type="molecule type" value="Genomic_DNA"/>
</dbReference>
<dbReference type="OrthoDB" id="2531082at2"/>
<gene>
    <name evidence="1" type="ORF">DJ013_20655</name>
</gene>
<reference evidence="1 2" key="1">
    <citation type="submission" date="2018-05" db="EMBL/GenBank/DDBJ databases">
        <title>Complete genome sequence of Arcticibacterium luteifluviistationis SM1504T, a cytophagaceae bacterium isolated from Arctic surface seawater.</title>
        <authorList>
            <person name="Li Y."/>
            <person name="Qin Q.-L."/>
        </authorList>
    </citation>
    <scope>NUCLEOTIDE SEQUENCE [LARGE SCALE GENOMIC DNA]</scope>
    <source>
        <strain evidence="1 2">SM1504</strain>
    </source>
</reference>
<dbReference type="KEGG" id="als:DJ013_20655"/>
<accession>A0A2Z4GHE6</accession>
<dbReference type="AlphaFoldDB" id="A0A2Z4GHE6"/>
<protein>
    <recommendedName>
        <fullName evidence="3">G8 domain-containing protein</fullName>
    </recommendedName>
</protein>
<evidence type="ECO:0000313" key="2">
    <source>
        <dbReference type="Proteomes" id="UP000249873"/>
    </source>
</evidence>
<evidence type="ECO:0008006" key="3">
    <source>
        <dbReference type="Google" id="ProtNLM"/>
    </source>
</evidence>
<organism evidence="1 2">
    <name type="scientific">Arcticibacterium luteifluviistationis</name>
    <dbReference type="NCBI Taxonomy" id="1784714"/>
    <lineage>
        <taxon>Bacteria</taxon>
        <taxon>Pseudomonadati</taxon>
        <taxon>Bacteroidota</taxon>
        <taxon>Cytophagia</taxon>
        <taxon>Cytophagales</taxon>
        <taxon>Leadbetterellaceae</taxon>
        <taxon>Arcticibacterium</taxon>
    </lineage>
</organism>